<reference evidence="1" key="1">
    <citation type="submission" date="2020-05" db="EMBL/GenBank/DDBJ databases">
        <authorList>
            <person name="Chiriac C."/>
            <person name="Salcher M."/>
            <person name="Ghai R."/>
            <person name="Kavagutti S V."/>
        </authorList>
    </citation>
    <scope>NUCLEOTIDE SEQUENCE</scope>
</reference>
<name>A0A6J6S9E0_9ZZZZ</name>
<evidence type="ECO:0000313" key="1">
    <source>
        <dbReference type="EMBL" id="CAB4731363.1"/>
    </source>
</evidence>
<sequence length="136" mass="14347">MEGMSTVKERRSSGAGRSGDLVELIAVPVRAAVLTDGPGAGGEFVVSHSDSGLTRGLELDEQVVVVDPDGEFHAASVVDLEFSLEDTHYVLELGVRLPPETVRERLSGLDTGAPAGEDLSGLLDLLGRLRDRPEPS</sequence>
<proteinExistence type="predicted"/>
<accession>A0A6J6S9E0</accession>
<organism evidence="1">
    <name type="scientific">freshwater metagenome</name>
    <dbReference type="NCBI Taxonomy" id="449393"/>
    <lineage>
        <taxon>unclassified sequences</taxon>
        <taxon>metagenomes</taxon>
        <taxon>ecological metagenomes</taxon>
    </lineage>
</organism>
<protein>
    <submittedName>
        <fullName evidence="1">Unannotated protein</fullName>
    </submittedName>
</protein>
<dbReference type="AlphaFoldDB" id="A0A6J6S9E0"/>
<gene>
    <name evidence="1" type="ORF">UFOPK2761_00528</name>
</gene>
<dbReference type="EMBL" id="CAEZYQ010000003">
    <property type="protein sequence ID" value="CAB4731363.1"/>
    <property type="molecule type" value="Genomic_DNA"/>
</dbReference>